<dbReference type="EMBL" id="SSTM01000001">
    <property type="protein sequence ID" value="TJW12511.1"/>
    <property type="molecule type" value="Genomic_DNA"/>
</dbReference>
<dbReference type="GO" id="GO:0006508">
    <property type="term" value="P:proteolysis"/>
    <property type="evidence" value="ECO:0007669"/>
    <property type="project" value="UniProtKB-KW"/>
</dbReference>
<keyword evidence="8" id="KW-1133">Transmembrane helix</keyword>
<evidence type="ECO:0000256" key="4">
    <source>
        <dbReference type="ARBA" id="ARBA00022801"/>
    </source>
</evidence>
<evidence type="ECO:0000313" key="11">
    <source>
        <dbReference type="Proteomes" id="UP000309454"/>
    </source>
</evidence>
<feature type="compositionally biased region" description="Basic and acidic residues" evidence="7">
    <location>
        <begin position="231"/>
        <end position="272"/>
    </location>
</feature>
<keyword evidence="3" id="KW-0732">Signal</keyword>
<dbReference type="PANTHER" id="PTHR47359">
    <property type="entry name" value="PEPTIDOGLYCAN DL-ENDOPEPTIDASE CWLO"/>
    <property type="match status" value="1"/>
</dbReference>
<evidence type="ECO:0000256" key="8">
    <source>
        <dbReference type="SAM" id="Phobius"/>
    </source>
</evidence>
<keyword evidence="6" id="KW-0175">Coiled coil</keyword>
<feature type="coiled-coil region" evidence="6">
    <location>
        <begin position="42"/>
        <end position="114"/>
    </location>
</feature>
<evidence type="ECO:0000313" key="10">
    <source>
        <dbReference type="EMBL" id="TJW12511.1"/>
    </source>
</evidence>
<evidence type="ECO:0000256" key="2">
    <source>
        <dbReference type="ARBA" id="ARBA00022670"/>
    </source>
</evidence>
<keyword evidence="4 10" id="KW-0378">Hydrolase</keyword>
<dbReference type="Gene3D" id="3.90.1720.10">
    <property type="entry name" value="endopeptidase domain like (from Nostoc punctiforme)"/>
    <property type="match status" value="1"/>
</dbReference>
<dbReference type="InterPro" id="IPR057309">
    <property type="entry name" value="PcsB_CC"/>
</dbReference>
<dbReference type="InterPro" id="IPR006311">
    <property type="entry name" value="TAT_signal"/>
</dbReference>
<dbReference type="Gene3D" id="6.10.250.3150">
    <property type="match status" value="1"/>
</dbReference>
<sequence>MREQQTQLSRRAFIGGTAAIFGTAILFSPTAAFGEPTSADKKKEAEEAAAAAASKQAEANEAMVQLTALAQEADKASADYFTALDEQQAAQDRMDACQARIEEISGELAALQERLGDRARSMYRSGSLTFLDLLLGATSFSAFTQNWDLLNKMNQQDADTVQQTKDLKAEAEAQHEEFTKQEQIAEEKAEECERIAQQAQAAQDAQEAIYNSLSAEVSQLLAQQQAAQEEAERLAAEEELERQRREAEEERRRQQEAERAAQAAEEAKKTYGGDDLPAASNSVVARAYAEMGKPYVWGATGPNSYDCSGLVGYALTGHHSRIGTTYTFMGWPRVSNPQPGDVVTNSYHCGIYIGGGQMVHAPQRGDVVKVGSVFRDMIYVRYRG</sequence>
<organism evidence="10 11">
    <name type="scientific">Parvibacter caecicola</name>
    <dbReference type="NCBI Taxonomy" id="747645"/>
    <lineage>
        <taxon>Bacteria</taxon>
        <taxon>Bacillati</taxon>
        <taxon>Actinomycetota</taxon>
        <taxon>Coriobacteriia</taxon>
        <taxon>Coriobacteriales</taxon>
        <taxon>Coriobacteriaceae</taxon>
        <taxon>Parvibacter</taxon>
    </lineage>
</organism>
<accession>A0A4T9TA83</accession>
<dbReference type="AlphaFoldDB" id="A0A4T9TA83"/>
<evidence type="ECO:0000256" key="5">
    <source>
        <dbReference type="ARBA" id="ARBA00022807"/>
    </source>
</evidence>
<dbReference type="InterPro" id="IPR038765">
    <property type="entry name" value="Papain-like_cys_pep_sf"/>
</dbReference>
<feature type="domain" description="NlpC/P60" evidence="9">
    <location>
        <begin position="277"/>
        <end position="384"/>
    </location>
</feature>
<feature type="transmembrane region" description="Helical" evidence="8">
    <location>
        <begin position="12"/>
        <end position="33"/>
    </location>
</feature>
<evidence type="ECO:0000259" key="9">
    <source>
        <dbReference type="PROSITE" id="PS51935"/>
    </source>
</evidence>
<keyword evidence="8" id="KW-0812">Transmembrane</keyword>
<dbReference type="SUPFAM" id="SSF54001">
    <property type="entry name" value="Cysteine proteinases"/>
    <property type="match status" value="1"/>
</dbReference>
<keyword evidence="2" id="KW-0645">Protease</keyword>
<keyword evidence="5" id="KW-0788">Thiol protease</keyword>
<keyword evidence="8" id="KW-0472">Membrane</keyword>
<dbReference type="PANTHER" id="PTHR47359:SF3">
    <property type="entry name" value="NLP_P60 DOMAIN-CONTAINING PROTEIN-RELATED"/>
    <property type="match status" value="1"/>
</dbReference>
<gene>
    <name evidence="10" type="ORF">E5982_02705</name>
</gene>
<dbReference type="OrthoDB" id="9815778at2"/>
<feature type="region of interest" description="Disordered" evidence="7">
    <location>
        <begin position="231"/>
        <end position="276"/>
    </location>
</feature>
<evidence type="ECO:0000256" key="6">
    <source>
        <dbReference type="SAM" id="Coils"/>
    </source>
</evidence>
<keyword evidence="11" id="KW-1185">Reference proteome</keyword>
<comment type="caution">
    <text evidence="10">The sequence shown here is derived from an EMBL/GenBank/DDBJ whole genome shotgun (WGS) entry which is preliminary data.</text>
</comment>
<protein>
    <submittedName>
        <fullName evidence="10">Hydrolase Nlp/P60</fullName>
    </submittedName>
</protein>
<evidence type="ECO:0000256" key="1">
    <source>
        <dbReference type="ARBA" id="ARBA00007074"/>
    </source>
</evidence>
<dbReference type="GO" id="GO:0008234">
    <property type="term" value="F:cysteine-type peptidase activity"/>
    <property type="evidence" value="ECO:0007669"/>
    <property type="project" value="UniProtKB-KW"/>
</dbReference>
<dbReference type="PROSITE" id="PS51318">
    <property type="entry name" value="TAT"/>
    <property type="match status" value="1"/>
</dbReference>
<proteinExistence type="inferred from homology"/>
<dbReference type="Pfam" id="PF24568">
    <property type="entry name" value="CC_PcsB"/>
    <property type="match status" value="1"/>
</dbReference>
<evidence type="ECO:0000256" key="3">
    <source>
        <dbReference type="ARBA" id="ARBA00022729"/>
    </source>
</evidence>
<reference evidence="10 11" key="1">
    <citation type="submission" date="2019-04" db="EMBL/GenBank/DDBJ databases">
        <title>Microbes associate with the intestines of laboratory mice.</title>
        <authorList>
            <person name="Navarre W."/>
            <person name="Wong E."/>
            <person name="Huang K.C."/>
            <person name="Tropini C."/>
            <person name="Ng K."/>
            <person name="Yu B."/>
        </authorList>
    </citation>
    <scope>NUCLEOTIDE SEQUENCE [LARGE SCALE GENOMIC DNA]</scope>
    <source>
        <strain evidence="10 11">NM48_B13</strain>
    </source>
</reference>
<evidence type="ECO:0000256" key="7">
    <source>
        <dbReference type="SAM" id="MobiDB-lite"/>
    </source>
</evidence>
<dbReference type="InterPro" id="IPR000064">
    <property type="entry name" value="NLP_P60_dom"/>
</dbReference>
<comment type="similarity">
    <text evidence="1">Belongs to the peptidase C40 family.</text>
</comment>
<dbReference type="Pfam" id="PF00877">
    <property type="entry name" value="NLPC_P60"/>
    <property type="match status" value="1"/>
</dbReference>
<dbReference type="RefSeq" id="WP_136845356.1">
    <property type="nucleotide sequence ID" value="NZ_CANPEU010000045.1"/>
</dbReference>
<dbReference type="PROSITE" id="PS51935">
    <property type="entry name" value="NLPC_P60"/>
    <property type="match status" value="1"/>
</dbReference>
<dbReference type="InterPro" id="IPR051794">
    <property type="entry name" value="PG_Endopeptidase_C40"/>
</dbReference>
<name>A0A4T9TA83_9ACTN</name>
<dbReference type="Proteomes" id="UP000309454">
    <property type="component" value="Unassembled WGS sequence"/>
</dbReference>